<proteinExistence type="predicted"/>
<organism evidence="1 2">
    <name type="scientific">Exophiala bonariae</name>
    <dbReference type="NCBI Taxonomy" id="1690606"/>
    <lineage>
        <taxon>Eukaryota</taxon>
        <taxon>Fungi</taxon>
        <taxon>Dikarya</taxon>
        <taxon>Ascomycota</taxon>
        <taxon>Pezizomycotina</taxon>
        <taxon>Eurotiomycetes</taxon>
        <taxon>Chaetothyriomycetidae</taxon>
        <taxon>Chaetothyriales</taxon>
        <taxon>Herpotrichiellaceae</taxon>
        <taxon>Exophiala</taxon>
    </lineage>
</organism>
<accession>A0AAV9NQG2</accession>
<gene>
    <name evidence="1" type="ORF">LTR84_000271</name>
</gene>
<dbReference type="Proteomes" id="UP001358417">
    <property type="component" value="Unassembled WGS sequence"/>
</dbReference>
<name>A0AAV9NQG2_9EURO</name>
<evidence type="ECO:0008006" key="3">
    <source>
        <dbReference type="Google" id="ProtNLM"/>
    </source>
</evidence>
<dbReference type="EMBL" id="JAVRRD010000001">
    <property type="protein sequence ID" value="KAK5064438.1"/>
    <property type="molecule type" value="Genomic_DNA"/>
</dbReference>
<protein>
    <recommendedName>
        <fullName evidence="3">Transcription factor domain-containing protein</fullName>
    </recommendedName>
</protein>
<dbReference type="RefSeq" id="XP_064711762.1">
    <property type="nucleotide sequence ID" value="XM_064843902.1"/>
</dbReference>
<evidence type="ECO:0000313" key="1">
    <source>
        <dbReference type="EMBL" id="KAK5064438.1"/>
    </source>
</evidence>
<comment type="caution">
    <text evidence="1">The sequence shown here is derived from an EMBL/GenBank/DDBJ whole genome shotgun (WGS) entry which is preliminary data.</text>
</comment>
<dbReference type="GeneID" id="89968493"/>
<evidence type="ECO:0000313" key="2">
    <source>
        <dbReference type="Proteomes" id="UP001358417"/>
    </source>
</evidence>
<keyword evidence="2" id="KW-1185">Reference proteome</keyword>
<sequence>MVRDGHQSQTGIAGHISPSTAELILDDGLMLDLTFQLFDREISTPTSLVQASNVPTMKADWFLAPETWKISHGVEPSSALPVGKTTMKNYMKILQSWFERWVTTGSSPLFHHCLYSTNSPACVQVAYATLSSYIYRTSANTETILQIVEDRSNDLLRDNGATLDRVGDDKWADEEHQDVELFVQLTRLHALLVYQIIGLLESDLRSRHVAEGRLAVQTSWARKLFQSAGTVLSNAHSVDTQLVGFLSIASNYSQQQWYLWILSESIRRVWLVAVSLSSIFSALQRGWGTCPGGIMYTHRSGLWNAASATEWEKHCSGKQVEFLHRFGSTKLFDDAEPADVDEFGTAMLDMTFNGELLERWRGGSVRSN</sequence>
<dbReference type="AlphaFoldDB" id="A0AAV9NQG2"/>
<reference evidence="1 2" key="1">
    <citation type="submission" date="2023-08" db="EMBL/GenBank/DDBJ databases">
        <title>Black Yeasts Isolated from many extreme environments.</title>
        <authorList>
            <person name="Coleine C."/>
            <person name="Stajich J.E."/>
            <person name="Selbmann L."/>
        </authorList>
    </citation>
    <scope>NUCLEOTIDE SEQUENCE [LARGE SCALE GENOMIC DNA]</scope>
    <source>
        <strain evidence="1 2">CCFEE 5792</strain>
    </source>
</reference>